<feature type="region of interest" description="Disordered" evidence="1">
    <location>
        <begin position="1"/>
        <end position="23"/>
    </location>
</feature>
<feature type="compositionally biased region" description="Acidic residues" evidence="1">
    <location>
        <begin position="81"/>
        <end position="99"/>
    </location>
</feature>
<comment type="caution">
    <text evidence="3">The sequence shown here is derived from an EMBL/GenBank/DDBJ whole genome shotgun (WGS) entry which is preliminary data.</text>
</comment>
<dbReference type="Proteomes" id="UP001523565">
    <property type="component" value="Unassembled WGS sequence"/>
</dbReference>
<name>A0ABT1ED85_9FIRM</name>
<accession>A0ABT1ED85</accession>
<evidence type="ECO:0000313" key="4">
    <source>
        <dbReference type="Proteomes" id="UP001523565"/>
    </source>
</evidence>
<evidence type="ECO:0000256" key="2">
    <source>
        <dbReference type="SAM" id="Phobius"/>
    </source>
</evidence>
<keyword evidence="2" id="KW-1133">Transmembrane helix</keyword>
<proteinExistence type="predicted"/>
<feature type="region of interest" description="Disordered" evidence="1">
    <location>
        <begin position="77"/>
        <end position="99"/>
    </location>
</feature>
<keyword evidence="2" id="KW-0472">Membrane</keyword>
<keyword evidence="4" id="KW-1185">Reference proteome</keyword>
<organism evidence="3 4">
    <name type="scientific">Ohessyouella blattaphilus</name>
    <dbReference type="NCBI Taxonomy" id="2949333"/>
    <lineage>
        <taxon>Bacteria</taxon>
        <taxon>Bacillati</taxon>
        <taxon>Bacillota</taxon>
        <taxon>Clostridia</taxon>
        <taxon>Lachnospirales</taxon>
        <taxon>Lachnospiraceae</taxon>
        <taxon>Ohessyouella</taxon>
    </lineage>
</organism>
<evidence type="ECO:0000313" key="3">
    <source>
        <dbReference type="EMBL" id="MCP1108652.1"/>
    </source>
</evidence>
<dbReference type="RefSeq" id="WP_262067561.1">
    <property type="nucleotide sequence ID" value="NZ_JAMXOC010000001.1"/>
</dbReference>
<feature type="transmembrane region" description="Helical" evidence="2">
    <location>
        <begin position="28"/>
        <end position="47"/>
    </location>
</feature>
<dbReference type="EMBL" id="JAMZFV010000001">
    <property type="protein sequence ID" value="MCP1108652.1"/>
    <property type="molecule type" value="Genomic_DNA"/>
</dbReference>
<sequence>MSQEKVDRYKESKATRRERQRKARRKQIMMQIGLLVVAVLLVVWIGYSVVRSVADNKPKTAVEVKYDDVNQYLTELNTEPAAEEEAPVEEVPADEEATE</sequence>
<protein>
    <submittedName>
        <fullName evidence="3">Uncharacterized protein</fullName>
    </submittedName>
</protein>
<feature type="compositionally biased region" description="Basic and acidic residues" evidence="1">
    <location>
        <begin position="1"/>
        <end position="17"/>
    </location>
</feature>
<gene>
    <name evidence="3" type="ORF">NK118_00105</name>
</gene>
<keyword evidence="2" id="KW-0812">Transmembrane</keyword>
<reference evidence="3 4" key="1">
    <citation type="journal article" date="2022" name="Genome Biol. Evol.">
        <title>Host diet, physiology and behaviors set the stage for Lachnospiraceae cladogenesis.</title>
        <authorList>
            <person name="Vera-Ponce De Leon A."/>
            <person name="Schneider M."/>
            <person name="Jahnes B.C."/>
            <person name="Sadowski V."/>
            <person name="Camuy-Velez L.A."/>
            <person name="Duan J."/>
            <person name="Sabree Z.L."/>
        </authorList>
    </citation>
    <scope>NUCLEOTIDE SEQUENCE [LARGE SCALE GENOMIC DNA]</scope>
    <source>
        <strain evidence="3 4">PAL227</strain>
    </source>
</reference>
<evidence type="ECO:0000256" key="1">
    <source>
        <dbReference type="SAM" id="MobiDB-lite"/>
    </source>
</evidence>